<comment type="caution">
    <text evidence="1">The sequence shown here is derived from an EMBL/GenBank/DDBJ whole genome shotgun (WGS) entry which is preliminary data.</text>
</comment>
<sequence>MAEQTSHLWLEPVAHSIVKHIFKVGRKLGISDEDMDILKDDHQGNSEEMTYRILRKWHKSYEGRNPKVALHDALVECGLNDIADKHLGQKTIGLRSNITENVCNFMPTEDCRKCREHLESSNILVLTGLSGSGKTEIAKHYWAKHKKEYEVGWTVHSRTEHDLYNGLKLFHRFRPVDSHLSVMLGEMNEEMKRDTTKKFLIIFDDVTEETQSTIQQHFNPADNIKVIITTELRLYNFNQSDILEVGGFTKKEMSKFLDDLDGSFTQKVQLWTEMGHLPCAIACAVYDIRQQKTTIDKYLKEVNDVDTNTFVEQRTQRALGPDYKSRGFVKAHIMSVRNMIQELREENGPLTKEDVNGLCLVLKAIAYMDSKAIPVFLLEILLLIILNPRKESRISSCINQLLDKMLNRCWIGVFCEEKDKPRLLDIHELVQLAERSMTDDDDDSRLKTLEYLLKALLCYFTKDTGYMKFHKKNLLLLPHVEKAIDRVNDLRLESELDDPVAEQVSLTLLEIDLLDRLGHAYSKTGQLEQAEERLIRAVDLFAAILETTKDEILQTREELPLDSYAEMVYHKLKDHNIGNPVIGTVLNDTDIEQMKLEVGEREFPNLGSHNQVTKGAYKKLVDLNLALPEGQLKQIYVTELMSSTLYAYGRLYYYHREKFHQKKNRQQARCLIAALRLAHALGNVIAKDTGVHVLHTILTKRSGLLYLHSEDLDENGEKKSAEAALSHLYEGKKEYKTLLQYEVSDVQWFQRGILKVTKNDPHHGSICREKFLFICKRILDIETDASKRSEVERDGKSCLRALKRNIENQEHGELTLQRGGDYLLICAEFNVAVKQWQYAIMDYKESVHRYKEALTIPWKKYARAITGMMKVGRDWFTDDPDEPSAIGVVNYTRQEAAVFVERAPQPFKNAINVLIGNAPTPLPLQRSKSLPAPPMSLESEPLTPPML</sequence>
<dbReference type="InterPro" id="IPR049050">
    <property type="entry name" value="nSTAND3"/>
</dbReference>
<protein>
    <submittedName>
        <fullName evidence="1">Uncharacterized protein</fullName>
    </submittedName>
</protein>
<dbReference type="SUPFAM" id="SSF47986">
    <property type="entry name" value="DEATH domain"/>
    <property type="match status" value="1"/>
</dbReference>
<gene>
    <name evidence="1" type="ORF">OFUS_LOCUS21368</name>
</gene>
<dbReference type="Gene3D" id="1.10.533.10">
    <property type="entry name" value="Death Domain, Fas"/>
    <property type="match status" value="1"/>
</dbReference>
<reference evidence="1" key="1">
    <citation type="submission" date="2022-03" db="EMBL/GenBank/DDBJ databases">
        <authorList>
            <person name="Martin C."/>
        </authorList>
    </citation>
    <scope>NUCLEOTIDE SEQUENCE</scope>
</reference>
<dbReference type="OrthoDB" id="6076681at2759"/>
<dbReference type="Gene3D" id="3.40.50.300">
    <property type="entry name" value="P-loop containing nucleotide triphosphate hydrolases"/>
    <property type="match status" value="1"/>
</dbReference>
<proteinExistence type="predicted"/>
<dbReference type="PROSITE" id="PS50017">
    <property type="entry name" value="DEATH_DOMAIN"/>
    <property type="match status" value="1"/>
</dbReference>
<dbReference type="CDD" id="cd01670">
    <property type="entry name" value="Death"/>
    <property type="match status" value="1"/>
</dbReference>
<organism evidence="1 2">
    <name type="scientific">Owenia fusiformis</name>
    <name type="common">Polychaete worm</name>
    <dbReference type="NCBI Taxonomy" id="6347"/>
    <lineage>
        <taxon>Eukaryota</taxon>
        <taxon>Metazoa</taxon>
        <taxon>Spiralia</taxon>
        <taxon>Lophotrochozoa</taxon>
        <taxon>Annelida</taxon>
        <taxon>Polychaeta</taxon>
        <taxon>Sedentaria</taxon>
        <taxon>Canalipalpata</taxon>
        <taxon>Sabellida</taxon>
        <taxon>Oweniida</taxon>
        <taxon>Oweniidae</taxon>
        <taxon>Owenia</taxon>
    </lineage>
</organism>
<keyword evidence="2" id="KW-1185">Reference proteome</keyword>
<evidence type="ECO:0000313" key="1">
    <source>
        <dbReference type="EMBL" id="CAH1797024.1"/>
    </source>
</evidence>
<dbReference type="EMBL" id="CAIIXF020000010">
    <property type="protein sequence ID" value="CAH1797024.1"/>
    <property type="molecule type" value="Genomic_DNA"/>
</dbReference>
<dbReference type="Pfam" id="PF00531">
    <property type="entry name" value="Death"/>
    <property type="match status" value="1"/>
</dbReference>
<dbReference type="InterPro" id="IPR027417">
    <property type="entry name" value="P-loop_NTPase"/>
</dbReference>
<evidence type="ECO:0000313" key="2">
    <source>
        <dbReference type="Proteomes" id="UP000749559"/>
    </source>
</evidence>
<dbReference type="Pfam" id="PF20720">
    <property type="entry name" value="nSTAND3"/>
    <property type="match status" value="1"/>
</dbReference>
<dbReference type="InterPro" id="IPR000488">
    <property type="entry name" value="Death_dom"/>
</dbReference>
<dbReference type="Proteomes" id="UP000749559">
    <property type="component" value="Unassembled WGS sequence"/>
</dbReference>
<accession>A0A8J1TZR6</accession>
<dbReference type="SUPFAM" id="SSF52540">
    <property type="entry name" value="P-loop containing nucleoside triphosphate hydrolases"/>
    <property type="match status" value="1"/>
</dbReference>
<dbReference type="AlphaFoldDB" id="A0A8J1TZR6"/>
<dbReference type="GO" id="GO:0007165">
    <property type="term" value="P:signal transduction"/>
    <property type="evidence" value="ECO:0007669"/>
    <property type="project" value="InterPro"/>
</dbReference>
<name>A0A8J1TZR6_OWEFU</name>
<dbReference type="InterPro" id="IPR011029">
    <property type="entry name" value="DEATH-like_dom_sf"/>
</dbReference>